<dbReference type="RefSeq" id="WP_172691457.1">
    <property type="nucleotide sequence ID" value="NZ_KY000046.1"/>
</dbReference>
<keyword evidence="3" id="KW-0378">Hydrolase</keyword>
<dbReference type="EMBL" id="KY000046">
    <property type="protein sequence ID" value="ASK44399.1"/>
    <property type="molecule type" value="Genomic_DNA"/>
</dbReference>
<dbReference type="GO" id="GO:0016831">
    <property type="term" value="F:carboxy-lyase activity"/>
    <property type="evidence" value="ECO:0007669"/>
    <property type="project" value="InterPro"/>
</dbReference>
<dbReference type="GO" id="GO:0019748">
    <property type="term" value="P:secondary metabolic process"/>
    <property type="evidence" value="ECO:0007669"/>
    <property type="project" value="TreeGrafter"/>
</dbReference>
<dbReference type="InterPro" id="IPR006680">
    <property type="entry name" value="Amidohydro-rel"/>
</dbReference>
<accession>A0A2Z2PU35</accession>
<evidence type="ECO:0000256" key="1">
    <source>
        <dbReference type="ARBA" id="ARBA00023239"/>
    </source>
</evidence>
<name>A0A2Z2PU35_AGRTU</name>
<keyword evidence="1" id="KW-0456">Lyase</keyword>
<protein>
    <submittedName>
        <fullName evidence="3">Amidohydrolase</fullName>
    </submittedName>
</protein>
<dbReference type="InterPro" id="IPR032466">
    <property type="entry name" value="Metal_Hydrolase"/>
</dbReference>
<dbReference type="GO" id="GO:0005829">
    <property type="term" value="C:cytosol"/>
    <property type="evidence" value="ECO:0007669"/>
    <property type="project" value="TreeGrafter"/>
</dbReference>
<keyword evidence="3" id="KW-0614">Plasmid</keyword>
<reference evidence="3" key="1">
    <citation type="submission" date="2016-10" db="EMBL/GenBank/DDBJ databases">
        <title>Agrobacterium Ti plasmids: Classification based on T-DNA and Vir regions organization.</title>
        <authorList>
            <person name="Nabi N."/>
            <person name="Vial L."/>
            <person name="Ben Hafsa A."/>
            <person name="Chapulliot D."/>
            <person name="Berard A."/>
            <person name="Chauveau A."/>
            <person name="Le Paslier M.-C."/>
            <person name="Harzallah Skhiri F."/>
            <person name="Brunel D."/>
            <person name="Nesme X."/>
            <person name="Chaouachi M."/>
        </authorList>
    </citation>
    <scope>NUCLEOTIDE SEQUENCE</scope>
    <source>
        <strain evidence="3">CFBP2177</strain>
        <plasmid evidence="3">pTi_CFBP2177</plasmid>
    </source>
</reference>
<dbReference type="PANTHER" id="PTHR21240">
    <property type="entry name" value="2-AMINO-3-CARBOXYLMUCONATE-6-SEMIALDEHYDE DECARBOXYLASE"/>
    <property type="match status" value="1"/>
</dbReference>
<geneLocation type="plasmid" evidence="3">
    <name>pTi_CFBP2177</name>
</geneLocation>
<dbReference type="Pfam" id="PF04909">
    <property type="entry name" value="Amidohydro_2"/>
    <property type="match status" value="1"/>
</dbReference>
<dbReference type="AlphaFoldDB" id="A0A2Z2PU35"/>
<evidence type="ECO:0000259" key="2">
    <source>
        <dbReference type="Pfam" id="PF04909"/>
    </source>
</evidence>
<dbReference type="SUPFAM" id="SSF51556">
    <property type="entry name" value="Metallo-dependent hydrolases"/>
    <property type="match status" value="1"/>
</dbReference>
<dbReference type="GO" id="GO:0016787">
    <property type="term" value="F:hydrolase activity"/>
    <property type="evidence" value="ECO:0007669"/>
    <property type="project" value="UniProtKB-KW"/>
</dbReference>
<organism evidence="3">
    <name type="scientific">Agrobacterium tumefaciens</name>
    <dbReference type="NCBI Taxonomy" id="358"/>
    <lineage>
        <taxon>Bacteria</taxon>
        <taxon>Pseudomonadati</taxon>
        <taxon>Pseudomonadota</taxon>
        <taxon>Alphaproteobacteria</taxon>
        <taxon>Hyphomicrobiales</taxon>
        <taxon>Rhizobiaceae</taxon>
        <taxon>Rhizobium/Agrobacterium group</taxon>
        <taxon>Agrobacterium</taxon>
        <taxon>Agrobacterium tumefaciens complex</taxon>
    </lineage>
</organism>
<evidence type="ECO:0000313" key="3">
    <source>
        <dbReference type="EMBL" id="ASK44399.1"/>
    </source>
</evidence>
<feature type="domain" description="Amidohydrolase-related" evidence="2">
    <location>
        <begin position="50"/>
        <end position="344"/>
    </location>
</feature>
<dbReference type="PANTHER" id="PTHR21240:SF30">
    <property type="entry name" value="AMIDOHYDROLASE-RELATED DOMAIN-CONTAINING PROTEIN-RELATED"/>
    <property type="match status" value="1"/>
</dbReference>
<sequence>MKIICVEEHLSDPDLTLACRDGVLREAPYAAYWGKTFTDTAADTDHSRPLLTSTSYVKANIGLDAKSRLAEMDKNGLDMQILSYTFTSSPHLLDKDEALPMAQKANDRLAEIARAHPTRFGGFATVPWQVPSQAAAEITRAVCDLGLNAVMLNGRPGSTFLDDPTYEPVLEVLNHLKVPLYIHPGVPIPVVRDAYYGGFEDEVSARLSMFGWGWHNESGVQVIRLILSGAFDRWPNLQIISGHWGEMVPFFLQRMDDMLPRELTGLSRTISETYKAHVFVTPSGMLQVPHFNFINEVLGPDRILFSVDYPYLSMSGATAFLLALPVSEDDKAKIAHLNAEKLFFRKETANS</sequence>
<dbReference type="Gene3D" id="3.20.20.140">
    <property type="entry name" value="Metal-dependent hydrolases"/>
    <property type="match status" value="1"/>
</dbReference>
<dbReference type="InterPro" id="IPR032465">
    <property type="entry name" value="ACMSD"/>
</dbReference>
<proteinExistence type="predicted"/>